<accession>A0A507ARM4</accession>
<dbReference type="InterPro" id="IPR011013">
    <property type="entry name" value="Gal_mutarotase_sf_dom"/>
</dbReference>
<dbReference type="PANTHER" id="PTHR22762">
    <property type="entry name" value="ALPHA-GLUCOSIDASE"/>
    <property type="match status" value="1"/>
</dbReference>
<dbReference type="CDD" id="cd06602">
    <property type="entry name" value="GH31_MGAM_SI_GAA"/>
    <property type="match status" value="1"/>
</dbReference>
<evidence type="ECO:0000256" key="10">
    <source>
        <dbReference type="ARBA" id="ARBA00022801"/>
    </source>
</evidence>
<reference evidence="23 24" key="1">
    <citation type="submission" date="2019-06" db="EMBL/GenBank/DDBJ databases">
        <title>Draft genome sequence of the filamentous fungus Phialemoniopsis curvata isolated from diesel fuel.</title>
        <authorList>
            <person name="Varaljay V.A."/>
            <person name="Lyon W.J."/>
            <person name="Crouch A.L."/>
            <person name="Drake C.E."/>
            <person name="Hollomon J.M."/>
            <person name="Nadeau L.J."/>
            <person name="Nunn H.S."/>
            <person name="Stevenson B.S."/>
            <person name="Bojanowski C.L."/>
            <person name="Crookes-Goodson W.J."/>
        </authorList>
    </citation>
    <scope>NUCLEOTIDE SEQUENCE [LARGE SCALE GENOMIC DNA]</scope>
    <source>
        <strain evidence="23 24">D216</strain>
    </source>
</reference>
<keyword evidence="13 17" id="KW-0326">Glycosidase</keyword>
<protein>
    <recommendedName>
        <fullName evidence="7">Probable alpha/beta-glucosidase agdC</fullName>
        <ecNumber evidence="5">3.2.1.20</ecNumber>
        <ecNumber evidence="6">3.2.1.21</ecNumber>
    </recommendedName>
</protein>
<dbReference type="GeneID" id="41969436"/>
<dbReference type="EMBL" id="SKBQ01000008">
    <property type="protein sequence ID" value="TPX07386.1"/>
    <property type="molecule type" value="Genomic_DNA"/>
</dbReference>
<dbReference type="Pfam" id="PF13802">
    <property type="entry name" value="Gal_mutarotas_2"/>
    <property type="match status" value="1"/>
</dbReference>
<dbReference type="InterPro" id="IPR048395">
    <property type="entry name" value="Glyco_hydro_31_C"/>
</dbReference>
<evidence type="ECO:0000259" key="21">
    <source>
        <dbReference type="Pfam" id="PF21365"/>
    </source>
</evidence>
<evidence type="ECO:0000256" key="2">
    <source>
        <dbReference type="ARBA" id="ARBA00001657"/>
    </source>
</evidence>
<comment type="catalytic activity">
    <reaction evidence="2">
        <text>Hydrolysis of terminal, non-reducing (1-&gt;4)-linked alpha-D-glucose residues with release of alpha-D-glucose.</text>
        <dbReference type="EC" id="3.2.1.20"/>
    </reaction>
</comment>
<dbReference type="GO" id="GO:0000272">
    <property type="term" value="P:polysaccharide catabolic process"/>
    <property type="evidence" value="ECO:0007669"/>
    <property type="project" value="UniProtKB-KW"/>
</dbReference>
<evidence type="ECO:0000259" key="20">
    <source>
        <dbReference type="Pfam" id="PF13802"/>
    </source>
</evidence>
<keyword evidence="24" id="KW-1185">Reference proteome</keyword>
<dbReference type="InterPro" id="IPR000322">
    <property type="entry name" value="Glyco_hydro_31_TIM"/>
</dbReference>
<comment type="catalytic activity">
    <reaction evidence="1">
        <text>Hydrolysis of terminal, non-reducing beta-D-glucosyl residues with release of beta-D-glucose.</text>
        <dbReference type="EC" id="3.2.1.21"/>
    </reaction>
</comment>
<evidence type="ECO:0000256" key="14">
    <source>
        <dbReference type="ARBA" id="ARBA00023316"/>
    </source>
</evidence>
<dbReference type="InterPro" id="IPR025887">
    <property type="entry name" value="Glyco_hydro_31_N_dom"/>
</dbReference>
<evidence type="ECO:0000256" key="9">
    <source>
        <dbReference type="ARBA" id="ARBA00022729"/>
    </source>
</evidence>
<dbReference type="Gene3D" id="2.60.40.1180">
    <property type="entry name" value="Golgi alpha-mannosidase II"/>
    <property type="match status" value="2"/>
</dbReference>
<comment type="function">
    <text evidence="16">Glucosidase involved in the degradation of cellulosic biomass. Has both alpha- and beta-glucosidase activity.</text>
</comment>
<evidence type="ECO:0000256" key="4">
    <source>
        <dbReference type="ARBA" id="ARBA00007806"/>
    </source>
</evidence>
<evidence type="ECO:0000256" key="13">
    <source>
        <dbReference type="ARBA" id="ARBA00023295"/>
    </source>
</evidence>
<dbReference type="SUPFAM" id="SSF51445">
    <property type="entry name" value="(Trans)glycosidases"/>
    <property type="match status" value="1"/>
</dbReference>
<dbReference type="SUPFAM" id="SSF74650">
    <property type="entry name" value="Galactose mutarotase-like"/>
    <property type="match status" value="1"/>
</dbReference>
<name>A0A507ARM4_9PEZI</name>
<dbReference type="PROSITE" id="PS00129">
    <property type="entry name" value="GLYCOSYL_HYDROL_F31_1"/>
    <property type="match status" value="1"/>
</dbReference>
<comment type="similarity">
    <text evidence="4 17">Belongs to the glycosyl hydrolase 31 family.</text>
</comment>
<gene>
    <name evidence="22" type="ORF">E0L32_001989</name>
    <name evidence="23" type="ORF">E0L32_002144</name>
</gene>
<dbReference type="InParanoid" id="A0A507ARM4"/>
<sequence length="908" mass="102215">MKCALLSTCLALYAQTCKAVDYGECKGYTASNIETTASSIQADLDVIGPGCALFGDDITHLKLKATYETDSRLHVVIQDWAQCRYQVPEEVVPRPASSLATTAETTELRFTFTESPFTFKIARKSTGEVLFDTSGDALVFESQFLRLKTSLPPDPNIYGLGEHADPFRLSNTNYTRTLWARDSAGIPRNQNLYGVHPAFFEHRKSGTHGVLLLNSNGMDIKMDRDDSDKYSMEIIAIGGIFDFYFMAGPSPVEVARQYGEVVGTPAMIPYWSLGFHQCKFGYQDWFEVAEVITNYSAAGIPLETMWTDIDYMDRRRVFSFDPERFPVSRMRQIAHYLHAHQQQYILMVDPAVGKVDYPAYNAGKQLDIFVKTTDGDDFKGVVWPGVTVYPDWFHPKALEYWYGRFQETFNPETGVDIDGVWIDMNEPTNFCHFPCDDPEGEAKRMGNPPTPPPIRDPPRPLPGFNISAADIQDAQEVEPGPTFDQKLMHLRRRTDHTDGDDVLNPPYKIHNAGGDIRDKTIRPDVVHANGLLEYNTHSLYGTMMGLITRHAMLKRRPNLRPFIITRSSFAGAGRYVQRWLGDNASRWDHYRRSIAGMLNYASIFQIPMVGSDVRNPIPSAISLYAPCPLTLNPTAQVCGFQSTTTEKLCARWATLGAFTPFFRNHADEGTPPQEFYRWPLVADAAKYAISTRYRLLDYFYTALRLQSRDGTPALNPLWFLYPRDAETYALDLQYFYGDCLLVSPVTEDDGKDVDVYLPEDVFYEFDTGKKIRGEGKVVRIQDVPFDRIPLHVRGGCVVPTRAESANTTTELRKKAFHIMVAPGLDGTAKGSLYVDDGMTLDGGEHRIWLDFTYRPGSFHVHIMESAGPDNLLASGLGPELKLRHAGVRIENVVVLGNSSHPVPDLHFS</sequence>
<dbReference type="InterPro" id="IPR017853">
    <property type="entry name" value="GH"/>
</dbReference>
<evidence type="ECO:0000256" key="15">
    <source>
        <dbReference type="ARBA" id="ARBA00023326"/>
    </source>
</evidence>
<dbReference type="Gene3D" id="2.60.40.1760">
    <property type="entry name" value="glycosyl hydrolase (family 31)"/>
    <property type="match status" value="1"/>
</dbReference>
<evidence type="ECO:0000256" key="5">
    <source>
        <dbReference type="ARBA" id="ARBA00012741"/>
    </source>
</evidence>
<dbReference type="PANTHER" id="PTHR22762:SF67">
    <property type="entry name" value="ALPHA_BETA-GLUCOSIDASE AGDC-RELATED"/>
    <property type="match status" value="1"/>
</dbReference>
<dbReference type="OrthoDB" id="5839090at2759"/>
<feature type="domain" description="Glycoside hydrolase family 31 TIM barrel" evidence="19">
    <location>
        <begin position="634"/>
        <end position="702"/>
    </location>
</feature>
<evidence type="ECO:0000256" key="6">
    <source>
        <dbReference type="ARBA" id="ARBA00012744"/>
    </source>
</evidence>
<comment type="caution">
    <text evidence="23">The sequence shown here is derived from an EMBL/GenBank/DDBJ whole genome shotgun (WGS) entry which is preliminary data.</text>
</comment>
<feature type="domain" description="Glycoside hydrolase family 31 TIM barrel" evidence="19">
    <location>
        <begin position="265"/>
        <end position="613"/>
    </location>
</feature>
<proteinExistence type="inferred from homology"/>
<dbReference type="GO" id="GO:0004558">
    <property type="term" value="F:alpha-1,4-glucosidase activity"/>
    <property type="evidence" value="ECO:0007669"/>
    <property type="project" value="UniProtKB-EC"/>
</dbReference>
<dbReference type="Pfam" id="PF21365">
    <property type="entry name" value="Glyco_hydro_31_3rd"/>
    <property type="match status" value="1"/>
</dbReference>
<dbReference type="AlphaFoldDB" id="A0A507ARM4"/>
<feature type="domain" description="Glycoside hydrolase family 31 N-terminal" evidence="20">
    <location>
        <begin position="96"/>
        <end position="217"/>
    </location>
</feature>
<dbReference type="GO" id="GO:0071555">
    <property type="term" value="P:cell wall organization"/>
    <property type="evidence" value="ECO:0007669"/>
    <property type="project" value="UniProtKB-KW"/>
</dbReference>
<evidence type="ECO:0000313" key="24">
    <source>
        <dbReference type="Proteomes" id="UP000319257"/>
    </source>
</evidence>
<evidence type="ECO:0000256" key="3">
    <source>
        <dbReference type="ARBA" id="ARBA00004613"/>
    </source>
</evidence>
<evidence type="ECO:0000256" key="7">
    <source>
        <dbReference type="ARBA" id="ARBA00014002"/>
    </source>
</evidence>
<evidence type="ECO:0000256" key="18">
    <source>
        <dbReference type="SAM" id="SignalP"/>
    </source>
</evidence>
<dbReference type="InterPro" id="IPR030458">
    <property type="entry name" value="Glyco_hydro_31_AS"/>
</dbReference>
<organism evidence="23 24">
    <name type="scientific">Thyridium curvatum</name>
    <dbReference type="NCBI Taxonomy" id="1093900"/>
    <lineage>
        <taxon>Eukaryota</taxon>
        <taxon>Fungi</taxon>
        <taxon>Dikarya</taxon>
        <taxon>Ascomycota</taxon>
        <taxon>Pezizomycotina</taxon>
        <taxon>Sordariomycetes</taxon>
        <taxon>Sordariomycetidae</taxon>
        <taxon>Thyridiales</taxon>
        <taxon>Thyridiaceae</taxon>
        <taxon>Thyridium</taxon>
    </lineage>
</organism>
<evidence type="ECO:0000259" key="19">
    <source>
        <dbReference type="Pfam" id="PF01055"/>
    </source>
</evidence>
<evidence type="ECO:0000256" key="17">
    <source>
        <dbReference type="RuleBase" id="RU361185"/>
    </source>
</evidence>
<evidence type="ECO:0000256" key="8">
    <source>
        <dbReference type="ARBA" id="ARBA00022525"/>
    </source>
</evidence>
<dbReference type="STRING" id="1093900.A0A507ARM4"/>
<dbReference type="EMBL" id="SKBQ01000008">
    <property type="protein sequence ID" value="TPX07541.1"/>
    <property type="molecule type" value="Genomic_DNA"/>
</dbReference>
<dbReference type="SUPFAM" id="SSF51011">
    <property type="entry name" value="Glycosyl hydrolase domain"/>
    <property type="match status" value="1"/>
</dbReference>
<dbReference type="Proteomes" id="UP000319257">
    <property type="component" value="Unassembled WGS sequence"/>
</dbReference>
<keyword evidence="8" id="KW-0964">Secreted</keyword>
<comment type="subcellular location">
    <subcellularLocation>
        <location evidence="3">Secreted</location>
    </subcellularLocation>
</comment>
<feature type="chain" id="PRO_5033840235" description="Probable alpha/beta-glucosidase agdC" evidence="18">
    <location>
        <begin position="20"/>
        <end position="908"/>
    </location>
</feature>
<keyword evidence="11" id="KW-0325">Glycoprotein</keyword>
<dbReference type="InterPro" id="IPR013780">
    <property type="entry name" value="Glyco_hydro_b"/>
</dbReference>
<evidence type="ECO:0000256" key="12">
    <source>
        <dbReference type="ARBA" id="ARBA00023277"/>
    </source>
</evidence>
<evidence type="ECO:0000256" key="16">
    <source>
        <dbReference type="ARBA" id="ARBA00025512"/>
    </source>
</evidence>
<dbReference type="RefSeq" id="XP_030989097.1">
    <property type="nucleotide sequence ID" value="XM_031136128.1"/>
</dbReference>
<keyword evidence="14" id="KW-0961">Cell wall biogenesis/degradation</keyword>
<dbReference type="Gene3D" id="3.20.20.80">
    <property type="entry name" value="Glycosidases"/>
    <property type="match status" value="2"/>
</dbReference>
<dbReference type="CDD" id="cd14752">
    <property type="entry name" value="GH31_N"/>
    <property type="match status" value="1"/>
</dbReference>
<evidence type="ECO:0000256" key="11">
    <source>
        <dbReference type="ARBA" id="ARBA00023180"/>
    </source>
</evidence>
<dbReference type="EC" id="3.2.1.21" evidence="6"/>
<keyword evidence="15" id="KW-0624">Polysaccharide degradation</keyword>
<dbReference type="EC" id="3.2.1.20" evidence="5"/>
<evidence type="ECO:0000313" key="23">
    <source>
        <dbReference type="EMBL" id="TPX07541.1"/>
    </source>
</evidence>
<dbReference type="Pfam" id="PF01055">
    <property type="entry name" value="Glyco_hydro_31_2nd"/>
    <property type="match status" value="2"/>
</dbReference>
<keyword evidence="9 18" id="KW-0732">Signal</keyword>
<evidence type="ECO:0000256" key="1">
    <source>
        <dbReference type="ARBA" id="ARBA00000448"/>
    </source>
</evidence>
<keyword evidence="12" id="KW-0119">Carbohydrate metabolism</keyword>
<dbReference type="GO" id="GO:0005576">
    <property type="term" value="C:extracellular region"/>
    <property type="evidence" value="ECO:0007669"/>
    <property type="project" value="UniProtKB-SubCell"/>
</dbReference>
<keyword evidence="10 17" id="KW-0378">Hydrolase</keyword>
<evidence type="ECO:0000313" key="22">
    <source>
        <dbReference type="EMBL" id="TPX07386.1"/>
    </source>
</evidence>
<feature type="domain" description="Glycosyl hydrolase family 31 C-terminal" evidence="21">
    <location>
        <begin position="710"/>
        <end position="798"/>
    </location>
</feature>
<dbReference type="GO" id="GO:0008422">
    <property type="term" value="F:beta-glucosidase activity"/>
    <property type="evidence" value="ECO:0007669"/>
    <property type="project" value="UniProtKB-EC"/>
</dbReference>
<dbReference type="GO" id="GO:0030246">
    <property type="term" value="F:carbohydrate binding"/>
    <property type="evidence" value="ECO:0007669"/>
    <property type="project" value="InterPro"/>
</dbReference>
<feature type="signal peptide" evidence="18">
    <location>
        <begin position="1"/>
        <end position="19"/>
    </location>
</feature>